<dbReference type="PANTHER" id="PTHR24421">
    <property type="entry name" value="NITRATE/NITRITE SENSOR PROTEIN NARX-RELATED"/>
    <property type="match status" value="1"/>
</dbReference>
<keyword evidence="9" id="KW-0472">Membrane</keyword>
<evidence type="ECO:0000256" key="9">
    <source>
        <dbReference type="SAM" id="Phobius"/>
    </source>
</evidence>
<protein>
    <recommendedName>
        <fullName evidence="2">histidine kinase</fullName>
        <ecNumber evidence="2">2.7.13.3</ecNumber>
    </recommendedName>
</protein>
<dbReference type="Gene3D" id="3.30.565.10">
    <property type="entry name" value="Histidine kinase-like ATPase, C-terminal domain"/>
    <property type="match status" value="1"/>
</dbReference>
<dbReference type="PANTHER" id="PTHR24421:SF10">
    <property type="entry name" value="NITRATE_NITRITE SENSOR PROTEIN NARQ"/>
    <property type="match status" value="1"/>
</dbReference>
<evidence type="ECO:0000256" key="5">
    <source>
        <dbReference type="ARBA" id="ARBA00022741"/>
    </source>
</evidence>
<comment type="catalytic activity">
    <reaction evidence="1">
        <text>ATP + protein L-histidine = ADP + protein N-phospho-L-histidine.</text>
        <dbReference type="EC" id="2.7.13.3"/>
    </reaction>
</comment>
<feature type="domain" description="Signal transduction histidine kinase subgroup 3 dimerisation and phosphoacceptor" evidence="11">
    <location>
        <begin position="228"/>
        <end position="291"/>
    </location>
</feature>
<evidence type="ECO:0000259" key="11">
    <source>
        <dbReference type="Pfam" id="PF07730"/>
    </source>
</evidence>
<evidence type="ECO:0000256" key="6">
    <source>
        <dbReference type="ARBA" id="ARBA00022777"/>
    </source>
</evidence>
<keyword evidence="7" id="KW-0067">ATP-binding</keyword>
<dbReference type="EC" id="2.7.13.3" evidence="2"/>
<dbReference type="InterPro" id="IPR011712">
    <property type="entry name" value="Sig_transdc_His_kin_sub3_dim/P"/>
</dbReference>
<dbReference type="InterPro" id="IPR050482">
    <property type="entry name" value="Sensor_HK_TwoCompSys"/>
</dbReference>
<comment type="caution">
    <text evidence="13">The sequence shown here is derived from an EMBL/GenBank/DDBJ whole genome shotgun (WGS) entry which is preliminary data.</text>
</comment>
<dbReference type="SUPFAM" id="SSF55874">
    <property type="entry name" value="ATPase domain of HSP90 chaperone/DNA topoisomerase II/histidine kinase"/>
    <property type="match status" value="1"/>
</dbReference>
<proteinExistence type="predicted"/>
<dbReference type="InterPro" id="IPR036890">
    <property type="entry name" value="HATPase_C_sf"/>
</dbReference>
<evidence type="ECO:0000256" key="3">
    <source>
        <dbReference type="ARBA" id="ARBA00022553"/>
    </source>
</evidence>
<feature type="transmembrane region" description="Helical" evidence="9">
    <location>
        <begin position="20"/>
        <end position="39"/>
    </location>
</feature>
<dbReference type="InterPro" id="IPR025828">
    <property type="entry name" value="Put_sensor_dom"/>
</dbReference>
<evidence type="ECO:0000256" key="2">
    <source>
        <dbReference type="ARBA" id="ARBA00012438"/>
    </source>
</evidence>
<keyword evidence="5" id="KW-0547">Nucleotide-binding</keyword>
<dbReference type="Gene3D" id="1.20.5.1930">
    <property type="match status" value="1"/>
</dbReference>
<feature type="domain" description="Putative sensor" evidence="12">
    <location>
        <begin position="19"/>
        <end position="142"/>
    </location>
</feature>
<evidence type="ECO:0000256" key="8">
    <source>
        <dbReference type="ARBA" id="ARBA00023012"/>
    </source>
</evidence>
<keyword evidence="9" id="KW-0812">Transmembrane</keyword>
<organism evidence="13 14">
    <name type="scientific">Pilimelia columellifera subsp. columellifera</name>
    <dbReference type="NCBI Taxonomy" id="706583"/>
    <lineage>
        <taxon>Bacteria</taxon>
        <taxon>Bacillati</taxon>
        <taxon>Actinomycetota</taxon>
        <taxon>Actinomycetes</taxon>
        <taxon>Micromonosporales</taxon>
        <taxon>Micromonosporaceae</taxon>
        <taxon>Pilimelia</taxon>
    </lineage>
</organism>
<dbReference type="Pfam" id="PF02518">
    <property type="entry name" value="HATPase_c"/>
    <property type="match status" value="1"/>
</dbReference>
<keyword evidence="4" id="KW-0808">Transferase</keyword>
<accession>A0ABP6B663</accession>
<feature type="domain" description="Histidine kinase/HSP90-like ATPase" evidence="10">
    <location>
        <begin position="328"/>
        <end position="371"/>
    </location>
</feature>
<dbReference type="Pfam" id="PF07730">
    <property type="entry name" value="HisKA_3"/>
    <property type="match status" value="1"/>
</dbReference>
<reference evidence="14" key="1">
    <citation type="journal article" date="2019" name="Int. J. Syst. Evol. Microbiol.">
        <title>The Global Catalogue of Microorganisms (GCM) 10K type strain sequencing project: providing services to taxonomists for standard genome sequencing and annotation.</title>
        <authorList>
            <consortium name="The Broad Institute Genomics Platform"/>
            <consortium name="The Broad Institute Genome Sequencing Center for Infectious Disease"/>
            <person name="Wu L."/>
            <person name="Ma J."/>
        </authorList>
    </citation>
    <scope>NUCLEOTIDE SEQUENCE [LARGE SCALE GENOMIC DNA]</scope>
    <source>
        <strain evidence="14">JCM 3367</strain>
    </source>
</reference>
<keyword evidence="14" id="KW-1185">Reference proteome</keyword>
<keyword evidence="8" id="KW-0902">Two-component regulatory system</keyword>
<evidence type="ECO:0000313" key="13">
    <source>
        <dbReference type="EMBL" id="GAA2533470.1"/>
    </source>
</evidence>
<keyword evidence="9" id="KW-1133">Transmembrane helix</keyword>
<evidence type="ECO:0000256" key="7">
    <source>
        <dbReference type="ARBA" id="ARBA00022840"/>
    </source>
</evidence>
<gene>
    <name evidence="13" type="ORF">GCM10010201_36120</name>
</gene>
<dbReference type="CDD" id="cd16917">
    <property type="entry name" value="HATPase_UhpB-NarQ-NarX-like"/>
    <property type="match status" value="1"/>
</dbReference>
<evidence type="ECO:0000256" key="1">
    <source>
        <dbReference type="ARBA" id="ARBA00000085"/>
    </source>
</evidence>
<feature type="transmembrane region" description="Helical" evidence="9">
    <location>
        <begin position="169"/>
        <end position="192"/>
    </location>
</feature>
<sequence length="416" mass="44502">MRSLIVAPLSARTWRATTHLILGAPIGAVTIVMLAALVYGTVSALTVVGLPLLAVLLHGPRLIADVERWRARRLLKLGVPNRLIRTRRAPGFLGYVRGQLTDRATWRLVPQLVIGGPLEVVQAALTLALWGESLLLLTWPLTRLLLSEPVDVLVVAGWKLRPDEGAGPYLVAGIGLVGVVVSAQVVRAFAAFDRWRLALLLRSPTPDAAMAMTRRRDQAVHQAHTQLRRLERDLHDGAQARMVALALELGRVREELPANAPQANRIAVAHEHAKTAITELRDLARGIYPAVLVDSGLDGALPALAERLPIPLTIDIQTPRRPSAVTESTIYLCATELVTNAVKHSQATTVQLSVQVTDTVATLTVSDDGVGGANARPGGGLAGLVERAHSVGGNLRLDRVSFGVVAAPGRSLSWCG</sequence>
<feature type="transmembrane region" description="Helical" evidence="9">
    <location>
        <begin position="45"/>
        <end position="64"/>
    </location>
</feature>
<evidence type="ECO:0000313" key="14">
    <source>
        <dbReference type="Proteomes" id="UP001499978"/>
    </source>
</evidence>
<keyword evidence="3" id="KW-0597">Phosphoprotein</keyword>
<name>A0ABP6B663_9ACTN</name>
<dbReference type="InterPro" id="IPR003594">
    <property type="entry name" value="HATPase_dom"/>
</dbReference>
<dbReference type="Proteomes" id="UP001499978">
    <property type="component" value="Unassembled WGS sequence"/>
</dbReference>
<dbReference type="Pfam" id="PF13796">
    <property type="entry name" value="Sensor"/>
    <property type="match status" value="1"/>
</dbReference>
<evidence type="ECO:0000259" key="12">
    <source>
        <dbReference type="Pfam" id="PF13796"/>
    </source>
</evidence>
<evidence type="ECO:0000256" key="4">
    <source>
        <dbReference type="ARBA" id="ARBA00022679"/>
    </source>
</evidence>
<keyword evidence="6" id="KW-0418">Kinase</keyword>
<evidence type="ECO:0000259" key="10">
    <source>
        <dbReference type="Pfam" id="PF02518"/>
    </source>
</evidence>
<dbReference type="RefSeq" id="WP_344174709.1">
    <property type="nucleotide sequence ID" value="NZ_BAAARY010000051.1"/>
</dbReference>
<dbReference type="EMBL" id="BAAARY010000051">
    <property type="protein sequence ID" value="GAA2533470.1"/>
    <property type="molecule type" value="Genomic_DNA"/>
</dbReference>